<dbReference type="Proteomes" id="UP000234237">
    <property type="component" value="Chromosome"/>
</dbReference>
<evidence type="ECO:0000313" key="2">
    <source>
        <dbReference type="EMBL" id="AUJ23773.1"/>
    </source>
</evidence>
<organism evidence="2 3">
    <name type="scientific">Virgibacillus dokdonensis</name>
    <dbReference type="NCBI Taxonomy" id="302167"/>
    <lineage>
        <taxon>Bacteria</taxon>
        <taxon>Bacillati</taxon>
        <taxon>Bacillota</taxon>
        <taxon>Bacilli</taxon>
        <taxon>Bacillales</taxon>
        <taxon>Bacillaceae</taxon>
        <taxon>Virgibacillus</taxon>
    </lineage>
</organism>
<feature type="region of interest" description="Disordered" evidence="1">
    <location>
        <begin position="220"/>
        <end position="239"/>
    </location>
</feature>
<accession>A0A2K9IYA5</accession>
<protein>
    <submittedName>
        <fullName evidence="2">Uncharacterized protein</fullName>
    </submittedName>
</protein>
<sequence>MSSKKRFNNVVMAGKQVRCNKKHNKHDCYECSKRGTCDCNFKKPQLKETKLDSDCFLVNSVVGTKTVQKVAERTFLLTDLGIPALGDILSIDVTPNLDGITQNARIIKDKVVNIGLVPATISISVLGVPLPITFTTSIPFQAHTDFPGACPQDMLMETPLEVEGVFTQQVPGVDITGVDISGLLVKVILRTTITVTRPVVKDAHGHFCDVNPHRCEKQATPPSFNFPAPNGNGNGGITP</sequence>
<gene>
    <name evidence="2" type="ORF">A21D_00660</name>
</gene>
<evidence type="ECO:0000256" key="1">
    <source>
        <dbReference type="SAM" id="MobiDB-lite"/>
    </source>
</evidence>
<name>A0A2K9IYA5_9BACI</name>
<feature type="compositionally biased region" description="Low complexity" evidence="1">
    <location>
        <begin position="221"/>
        <end position="231"/>
    </location>
</feature>
<dbReference type="KEGG" id="vpn:A21D_00660"/>
<dbReference type="RefSeq" id="WP_101932680.1">
    <property type="nucleotide sequence ID" value="NZ_CP018622.1"/>
</dbReference>
<dbReference type="EMBL" id="CP018622">
    <property type="protein sequence ID" value="AUJ23773.1"/>
    <property type="molecule type" value="Genomic_DNA"/>
</dbReference>
<dbReference type="AlphaFoldDB" id="A0A2K9IYA5"/>
<reference evidence="3" key="1">
    <citation type="submission" date="2016-11" db="EMBL/GenBank/DDBJ databases">
        <title>Complete genome sequence of Virgibacillus pantothenticus 21D, a halophilic bacterium isolated from the deep hypersaline anoxic basin Discovery in the Mediterranean Sea.</title>
        <authorList>
            <person name="Zeaiter Z."/>
            <person name="Booth J.M."/>
            <person name="Prosdocimi E.M."/>
            <person name="Mapelli F."/>
            <person name="Fusi M."/>
            <person name="Daffonchio D."/>
            <person name="Borin S."/>
            <person name="Crotti E."/>
        </authorList>
    </citation>
    <scope>NUCLEOTIDE SEQUENCE [LARGE SCALE GENOMIC DNA]</scope>
    <source>
        <strain evidence="3">21D</strain>
    </source>
</reference>
<proteinExistence type="predicted"/>
<evidence type="ECO:0000313" key="3">
    <source>
        <dbReference type="Proteomes" id="UP000234237"/>
    </source>
</evidence>